<evidence type="ECO:0000259" key="5">
    <source>
        <dbReference type="PROSITE" id="PS01124"/>
    </source>
</evidence>
<dbReference type="Gene3D" id="3.40.50.2300">
    <property type="match status" value="1"/>
</dbReference>
<proteinExistence type="predicted"/>
<gene>
    <name evidence="7" type="ORF">GC098_10775</name>
</gene>
<evidence type="ECO:0000313" key="8">
    <source>
        <dbReference type="Proteomes" id="UP000616779"/>
    </source>
</evidence>
<evidence type="ECO:0000259" key="6">
    <source>
        <dbReference type="PROSITE" id="PS50110"/>
    </source>
</evidence>
<sequence length="499" mass="57796">MRIIIADDETWVRTTIKNMLMELDMPLDIVGEASNGEELIEMSQLHQPQLAFVDIRMPKIDGLEAIRVAKELSPQTRWVISSGSSDFKYAQEAIRLGVKNYLLKPVDPQSLSACVEEISEDYNHDLVKGNDEFEFLISSFVWGNRTLQDLSGFQSHQFSGTLICIDSSLSESLKLQLIQTWLKEIQTHMKKTMNHKDIRYAKITLRNGDYAIITAWNPSHRSIMMSIRSELVHFIKSKMIEYKTDYFSLTALQSDISDDLETCMGQISSLQNAAPLRAVLPHSGVWLKKDLDFYQNNDQPIVEISRTAERIVRYYQSNEYLFYKKEIDTLERQLTSIPLHQIKTIHAICEFFNTTIKRAFDPNSQSKIWIEKLRELGEKLLPTSANKDLANQDLINHVIRHIEQHYMDDIGIHQLATQFNITPNYLSTLFSKRVGVTFSKYITQIRMHKAKEILIEKTNMKIQEIANQLGYYSSSHFIKTFSEFHGSSPSQFREQHLDK</sequence>
<dbReference type="PANTHER" id="PTHR43280">
    <property type="entry name" value="ARAC-FAMILY TRANSCRIPTIONAL REGULATOR"/>
    <property type="match status" value="1"/>
</dbReference>
<keyword evidence="8" id="KW-1185">Reference proteome</keyword>
<dbReference type="SMART" id="SM00342">
    <property type="entry name" value="HTH_ARAC"/>
    <property type="match status" value="1"/>
</dbReference>
<keyword evidence="1" id="KW-0805">Transcription regulation</keyword>
<evidence type="ECO:0000256" key="2">
    <source>
        <dbReference type="ARBA" id="ARBA00023125"/>
    </source>
</evidence>
<evidence type="ECO:0000256" key="3">
    <source>
        <dbReference type="ARBA" id="ARBA00023163"/>
    </source>
</evidence>
<dbReference type="InterPro" id="IPR009057">
    <property type="entry name" value="Homeodomain-like_sf"/>
</dbReference>
<evidence type="ECO:0000256" key="1">
    <source>
        <dbReference type="ARBA" id="ARBA00023015"/>
    </source>
</evidence>
<dbReference type="InterPro" id="IPR018062">
    <property type="entry name" value="HTH_AraC-typ_CS"/>
</dbReference>
<dbReference type="PROSITE" id="PS01124">
    <property type="entry name" value="HTH_ARAC_FAMILY_2"/>
    <property type="match status" value="1"/>
</dbReference>
<dbReference type="Pfam" id="PF12833">
    <property type="entry name" value="HTH_18"/>
    <property type="match status" value="1"/>
</dbReference>
<dbReference type="PANTHER" id="PTHR43280:SF2">
    <property type="entry name" value="HTH-TYPE TRANSCRIPTIONAL REGULATOR EXSA"/>
    <property type="match status" value="1"/>
</dbReference>
<dbReference type="SUPFAM" id="SSF46689">
    <property type="entry name" value="Homeodomain-like"/>
    <property type="match status" value="2"/>
</dbReference>
<dbReference type="PROSITE" id="PS50110">
    <property type="entry name" value="RESPONSE_REGULATORY"/>
    <property type="match status" value="1"/>
</dbReference>
<dbReference type="EMBL" id="WHOA01000085">
    <property type="protein sequence ID" value="NOU71897.1"/>
    <property type="molecule type" value="Genomic_DNA"/>
</dbReference>
<dbReference type="CDD" id="cd17536">
    <property type="entry name" value="REC_YesN-like"/>
    <property type="match status" value="1"/>
</dbReference>
<dbReference type="InterPro" id="IPR011006">
    <property type="entry name" value="CheY-like_superfamily"/>
</dbReference>
<dbReference type="PRINTS" id="PR00032">
    <property type="entry name" value="HTHARAC"/>
</dbReference>
<dbReference type="PROSITE" id="PS00041">
    <property type="entry name" value="HTH_ARAC_FAMILY_1"/>
    <property type="match status" value="1"/>
</dbReference>
<reference evidence="7 8" key="1">
    <citation type="submission" date="2019-10" db="EMBL/GenBank/DDBJ databases">
        <title>Description of Paenibacillus terrestris sp. nov.</title>
        <authorList>
            <person name="Carlier A."/>
            <person name="Qi S."/>
        </authorList>
    </citation>
    <scope>NUCLEOTIDE SEQUENCE [LARGE SCALE GENOMIC DNA]</scope>
    <source>
        <strain evidence="7 8">LMG 31458</strain>
    </source>
</reference>
<keyword evidence="3" id="KW-0804">Transcription</keyword>
<feature type="modified residue" description="4-aspartylphosphate" evidence="4">
    <location>
        <position position="54"/>
    </location>
</feature>
<dbReference type="SMART" id="SM00448">
    <property type="entry name" value="REC"/>
    <property type="match status" value="1"/>
</dbReference>
<dbReference type="InterPro" id="IPR018060">
    <property type="entry name" value="HTH_AraC"/>
</dbReference>
<dbReference type="RefSeq" id="WP_171643208.1">
    <property type="nucleotide sequence ID" value="NZ_WHOA01000085.1"/>
</dbReference>
<dbReference type="Pfam" id="PF00072">
    <property type="entry name" value="Response_reg"/>
    <property type="match status" value="1"/>
</dbReference>
<keyword evidence="2" id="KW-0238">DNA-binding</keyword>
<evidence type="ECO:0000313" key="7">
    <source>
        <dbReference type="EMBL" id="NOU71897.1"/>
    </source>
</evidence>
<name>A0ABX1XTS9_9BACL</name>
<accession>A0ABX1XTS9</accession>
<dbReference type="Proteomes" id="UP000616779">
    <property type="component" value="Unassembled WGS sequence"/>
</dbReference>
<comment type="caution">
    <text evidence="7">The sequence shown here is derived from an EMBL/GenBank/DDBJ whole genome shotgun (WGS) entry which is preliminary data.</text>
</comment>
<keyword evidence="4" id="KW-0597">Phosphoprotein</keyword>
<feature type="domain" description="Response regulatory" evidence="6">
    <location>
        <begin position="2"/>
        <end position="119"/>
    </location>
</feature>
<dbReference type="InterPro" id="IPR001789">
    <property type="entry name" value="Sig_transdc_resp-reg_receiver"/>
</dbReference>
<feature type="domain" description="HTH araC/xylS-type" evidence="5">
    <location>
        <begin position="396"/>
        <end position="495"/>
    </location>
</feature>
<organism evidence="7 8">
    <name type="scientific">Paenibacillus phytorum</name>
    <dbReference type="NCBI Taxonomy" id="2654977"/>
    <lineage>
        <taxon>Bacteria</taxon>
        <taxon>Bacillati</taxon>
        <taxon>Bacillota</taxon>
        <taxon>Bacilli</taxon>
        <taxon>Bacillales</taxon>
        <taxon>Paenibacillaceae</taxon>
        <taxon>Paenibacillus</taxon>
    </lineage>
</organism>
<evidence type="ECO:0000256" key="4">
    <source>
        <dbReference type="PROSITE-ProRule" id="PRU00169"/>
    </source>
</evidence>
<protein>
    <submittedName>
        <fullName evidence="7">Helix-turn-helix domain-containing protein</fullName>
    </submittedName>
</protein>
<dbReference type="InterPro" id="IPR020449">
    <property type="entry name" value="Tscrpt_reg_AraC-type_HTH"/>
</dbReference>
<dbReference type="SUPFAM" id="SSF52172">
    <property type="entry name" value="CheY-like"/>
    <property type="match status" value="1"/>
</dbReference>
<dbReference type="Gene3D" id="1.10.10.60">
    <property type="entry name" value="Homeodomain-like"/>
    <property type="match status" value="2"/>
</dbReference>